<reference evidence="1" key="1">
    <citation type="journal article" date="2015" name="Nature">
        <title>Complex archaea that bridge the gap between prokaryotes and eukaryotes.</title>
        <authorList>
            <person name="Spang A."/>
            <person name="Saw J.H."/>
            <person name="Jorgensen S.L."/>
            <person name="Zaremba-Niedzwiedzka K."/>
            <person name="Martijn J."/>
            <person name="Lind A.E."/>
            <person name="van Eijk R."/>
            <person name="Schleper C."/>
            <person name="Guy L."/>
            <person name="Ettema T.J."/>
        </authorList>
    </citation>
    <scope>NUCLEOTIDE SEQUENCE</scope>
</reference>
<protein>
    <submittedName>
        <fullName evidence="1">Uncharacterized protein</fullName>
    </submittedName>
</protein>
<proteinExistence type="predicted"/>
<accession>A0A0F9NFH4</accession>
<dbReference type="EMBL" id="LAZR01007097">
    <property type="protein sequence ID" value="KKM87465.1"/>
    <property type="molecule type" value="Genomic_DNA"/>
</dbReference>
<feature type="non-terminal residue" evidence="1">
    <location>
        <position position="1"/>
    </location>
</feature>
<sequence length="253" mass="27299">SLVKSRVQSAFMTLGAHISIANFLNGQRAGYTKLVNGLAEAINDNSTASWDGSTYTTYGGITRGGSVGQSLDGTVNNVNGVITYNTLVTQYMNGTISPGEGEPNIGVTTPKCFAFLSNRFQTQQRFNDTQDPKIGFNGLKFFNSTIMWSRYVPGADISGATSNTVTKIANAFLNESSDGVVTAYPTLTAETLWFLNARKPYAQMYVSDDAEFSFGFTGFKPAQGNTKISGQVLLSYAITLQPRYHVQLHGITG</sequence>
<comment type="caution">
    <text evidence="1">The sequence shown here is derived from an EMBL/GenBank/DDBJ whole genome shotgun (WGS) entry which is preliminary data.</text>
</comment>
<organism evidence="1">
    <name type="scientific">marine sediment metagenome</name>
    <dbReference type="NCBI Taxonomy" id="412755"/>
    <lineage>
        <taxon>unclassified sequences</taxon>
        <taxon>metagenomes</taxon>
        <taxon>ecological metagenomes</taxon>
    </lineage>
</organism>
<dbReference type="AlphaFoldDB" id="A0A0F9NFH4"/>
<evidence type="ECO:0000313" key="1">
    <source>
        <dbReference type="EMBL" id="KKM87465.1"/>
    </source>
</evidence>
<name>A0A0F9NFH4_9ZZZZ</name>
<gene>
    <name evidence="1" type="ORF">LCGC14_1268580</name>
</gene>